<comment type="function">
    <text evidence="6 9">Catalyzes cyclization of the linear tetrapyrrole, hydroxymethylbilane, to the macrocyclic uroporphyrinogen III.</text>
</comment>
<keyword evidence="12" id="KW-1185">Reference proteome</keyword>
<evidence type="ECO:0000313" key="11">
    <source>
        <dbReference type="EMBL" id="ADE10510.1"/>
    </source>
</evidence>
<evidence type="ECO:0000256" key="8">
    <source>
        <dbReference type="ARBA" id="ARBA00048617"/>
    </source>
</evidence>
<keyword evidence="4 9" id="KW-0456">Lyase</keyword>
<dbReference type="AlphaFoldDB" id="D5CLC2"/>
<dbReference type="PANTHER" id="PTHR38042:SF1">
    <property type="entry name" value="UROPORPHYRINOGEN-III SYNTHASE, CHLOROPLASTIC"/>
    <property type="match status" value="1"/>
</dbReference>
<dbReference type="GO" id="GO:0006782">
    <property type="term" value="P:protoporphyrinogen IX biosynthetic process"/>
    <property type="evidence" value="ECO:0007669"/>
    <property type="project" value="UniProtKB-UniRule"/>
</dbReference>
<dbReference type="InterPro" id="IPR036108">
    <property type="entry name" value="4pyrrol_syn_uPrphyn_synt_sf"/>
</dbReference>
<evidence type="ECO:0000256" key="2">
    <source>
        <dbReference type="ARBA" id="ARBA00008133"/>
    </source>
</evidence>
<evidence type="ECO:0000313" key="12">
    <source>
        <dbReference type="Proteomes" id="UP000001625"/>
    </source>
</evidence>
<dbReference type="Pfam" id="PF02602">
    <property type="entry name" value="HEM4"/>
    <property type="match status" value="1"/>
</dbReference>
<evidence type="ECO:0000259" key="10">
    <source>
        <dbReference type="Pfam" id="PF02602"/>
    </source>
</evidence>
<comment type="similarity">
    <text evidence="2 9">Belongs to the uroporphyrinogen-III synthase family.</text>
</comment>
<dbReference type="CDD" id="cd06578">
    <property type="entry name" value="HemD"/>
    <property type="match status" value="1"/>
</dbReference>
<evidence type="ECO:0000256" key="7">
    <source>
        <dbReference type="ARBA" id="ARBA00040167"/>
    </source>
</evidence>
<dbReference type="STRING" id="580332.Slit_0268"/>
<dbReference type="Gene3D" id="3.40.50.10090">
    <property type="match status" value="2"/>
</dbReference>
<comment type="catalytic activity">
    <reaction evidence="8 9">
        <text>hydroxymethylbilane = uroporphyrinogen III + H2O</text>
        <dbReference type="Rhea" id="RHEA:18965"/>
        <dbReference type="ChEBI" id="CHEBI:15377"/>
        <dbReference type="ChEBI" id="CHEBI:57308"/>
        <dbReference type="ChEBI" id="CHEBI:57845"/>
        <dbReference type="EC" id="4.2.1.75"/>
    </reaction>
</comment>
<dbReference type="UniPathway" id="UPA00251">
    <property type="reaction ID" value="UER00320"/>
</dbReference>
<feature type="domain" description="Tetrapyrrole biosynthesis uroporphyrinogen III synthase" evidence="10">
    <location>
        <begin position="23"/>
        <end position="243"/>
    </location>
</feature>
<protein>
    <recommendedName>
        <fullName evidence="7 9">Uroporphyrinogen-III synthase</fullName>
        <ecNumber evidence="3 9">4.2.1.75</ecNumber>
    </recommendedName>
</protein>
<evidence type="ECO:0000256" key="3">
    <source>
        <dbReference type="ARBA" id="ARBA00013109"/>
    </source>
</evidence>
<dbReference type="OrthoDB" id="9787650at2"/>
<dbReference type="InterPro" id="IPR039793">
    <property type="entry name" value="UROS/Hem4"/>
</dbReference>
<sequence>MAESQLGGRTIVVTRPREQAAGLVRRIEQLGGKPILFPLLEIESVPDDQGLCEQVARLDQVDMAIFISPNAVRFGMAAIKASGRLPASLKIAAVGQSTAEALQEQGVPRVIVPSERFDSEGLLAQPELHDIAGKRVMIFRGDGGRELLGDTLKARGADVEYVTCYLRSKPGFDAGALRAALPDAIIVTSSEALRHLWEMLKEQDRAGLAEVSLVVPHERIAEAARQQGWRHVVATSPGDDGLISGLIAWAQANRKSMP</sequence>
<dbReference type="EMBL" id="CP001965">
    <property type="protein sequence ID" value="ADE10510.1"/>
    <property type="molecule type" value="Genomic_DNA"/>
</dbReference>
<dbReference type="HOGENOM" id="CLU_011276_9_4_4"/>
<dbReference type="GO" id="GO:0004852">
    <property type="term" value="F:uroporphyrinogen-III synthase activity"/>
    <property type="evidence" value="ECO:0007669"/>
    <property type="project" value="UniProtKB-UniRule"/>
</dbReference>
<gene>
    <name evidence="11" type="ordered locus">Slit_0268</name>
</gene>
<organism evidence="11 12">
    <name type="scientific">Sideroxydans lithotrophicus (strain ES-1)</name>
    <dbReference type="NCBI Taxonomy" id="580332"/>
    <lineage>
        <taxon>Bacteria</taxon>
        <taxon>Pseudomonadati</taxon>
        <taxon>Pseudomonadota</taxon>
        <taxon>Betaproteobacteria</taxon>
        <taxon>Nitrosomonadales</taxon>
        <taxon>Gallionellaceae</taxon>
        <taxon>Sideroxydans</taxon>
    </lineage>
</organism>
<evidence type="ECO:0000256" key="6">
    <source>
        <dbReference type="ARBA" id="ARBA00037589"/>
    </source>
</evidence>
<reference evidence="11 12" key="1">
    <citation type="submission" date="2010-03" db="EMBL/GenBank/DDBJ databases">
        <title>Complete sequence of Sideroxydans lithotrophicus ES-1.</title>
        <authorList>
            <consortium name="US DOE Joint Genome Institute"/>
            <person name="Lucas S."/>
            <person name="Copeland A."/>
            <person name="Lapidus A."/>
            <person name="Cheng J.-F."/>
            <person name="Bruce D."/>
            <person name="Goodwin L."/>
            <person name="Pitluck S."/>
            <person name="Munk A.C."/>
            <person name="Detter J.C."/>
            <person name="Han C."/>
            <person name="Tapia R."/>
            <person name="Larimer F."/>
            <person name="Land M."/>
            <person name="Hauser L."/>
            <person name="Kyrpides N."/>
            <person name="Ivanova N."/>
            <person name="Emerson D."/>
            <person name="Woyke T."/>
        </authorList>
    </citation>
    <scope>NUCLEOTIDE SEQUENCE [LARGE SCALE GENOMIC DNA]</scope>
    <source>
        <strain evidence="11 12">ES-1</strain>
    </source>
</reference>
<accession>D5CLC2</accession>
<dbReference type="GO" id="GO:0006780">
    <property type="term" value="P:uroporphyrinogen III biosynthetic process"/>
    <property type="evidence" value="ECO:0007669"/>
    <property type="project" value="UniProtKB-UniRule"/>
</dbReference>
<keyword evidence="5 9" id="KW-0627">Porphyrin biosynthesis</keyword>
<dbReference type="InterPro" id="IPR003754">
    <property type="entry name" value="4pyrrol_synth_uPrphyn_synth"/>
</dbReference>
<dbReference type="eggNOG" id="COG1587">
    <property type="taxonomic scope" value="Bacteria"/>
</dbReference>
<evidence type="ECO:0000256" key="9">
    <source>
        <dbReference type="RuleBase" id="RU366031"/>
    </source>
</evidence>
<dbReference type="PANTHER" id="PTHR38042">
    <property type="entry name" value="UROPORPHYRINOGEN-III SYNTHASE, CHLOROPLASTIC"/>
    <property type="match status" value="1"/>
</dbReference>
<dbReference type="KEGG" id="slt:Slit_0268"/>
<dbReference type="SUPFAM" id="SSF69618">
    <property type="entry name" value="HemD-like"/>
    <property type="match status" value="1"/>
</dbReference>
<proteinExistence type="inferred from homology"/>
<dbReference type="EC" id="4.2.1.75" evidence="3 9"/>
<evidence type="ECO:0000256" key="5">
    <source>
        <dbReference type="ARBA" id="ARBA00023244"/>
    </source>
</evidence>
<dbReference type="RefSeq" id="WP_013028409.1">
    <property type="nucleotide sequence ID" value="NC_013959.1"/>
</dbReference>
<evidence type="ECO:0000256" key="1">
    <source>
        <dbReference type="ARBA" id="ARBA00004772"/>
    </source>
</evidence>
<evidence type="ECO:0000256" key="4">
    <source>
        <dbReference type="ARBA" id="ARBA00023239"/>
    </source>
</evidence>
<comment type="pathway">
    <text evidence="1 9">Porphyrin-containing compound metabolism; protoporphyrin-IX biosynthesis; coproporphyrinogen-III from 5-aminolevulinate: step 3/4.</text>
</comment>
<name>D5CLC2_SIDLE</name>
<dbReference type="Proteomes" id="UP000001625">
    <property type="component" value="Chromosome"/>
</dbReference>